<protein>
    <submittedName>
        <fullName evidence="3">WYL domain-containing protein</fullName>
    </submittedName>
</protein>
<accession>A0A2S1QTM6</accession>
<evidence type="ECO:0000313" key="4">
    <source>
        <dbReference type="Proteomes" id="UP000244929"/>
    </source>
</evidence>
<sequence>MATNKLALLRYKTIDECLKNRFRKWTLEDLIEKVSDALYEYEGIATGVSRRTIQADIQVMRSDKLGYNAPIIIADRKFYTYEDPAYSITNSPINDADMAKMKEIVSILKQLNGFSYFDEMSELIAKLENNVNKTEKKTQDYIQFEDNKHLKGIEHISPLYQAILNKTALLIEYQSFRAHQPSKEIYYPYLLKEYRNRWFLITRMKKYTHLYTLALDRIVEFHPLTKEAYVDHYGVDWNRYFSDTLGVTKSERDRGQRVILHFDCANAPYVRTKPLHHSQQVLSDNEDGLIIRIDVVLNFELEKEILGFGECVKVLAPRNLKEKIRKRLTKAHAQYVEREQEIKAAKEGTK</sequence>
<dbReference type="Pfam" id="PF13280">
    <property type="entry name" value="WYL"/>
    <property type="match status" value="1"/>
</dbReference>
<name>A0A2S1QTM6_9FLAO</name>
<organism evidence="3 4">
    <name type="scientific">Flavobacterium album</name>
    <dbReference type="NCBI Taxonomy" id="2175091"/>
    <lineage>
        <taxon>Bacteria</taxon>
        <taxon>Pseudomonadati</taxon>
        <taxon>Bacteroidota</taxon>
        <taxon>Flavobacteriia</taxon>
        <taxon>Flavobacteriales</taxon>
        <taxon>Flavobacteriaceae</taxon>
        <taxon>Flavobacterium</taxon>
    </lineage>
</organism>
<dbReference type="EMBL" id="CP029186">
    <property type="protein sequence ID" value="AWH83669.1"/>
    <property type="molecule type" value="Genomic_DNA"/>
</dbReference>
<dbReference type="Proteomes" id="UP000244929">
    <property type="component" value="Chromosome"/>
</dbReference>
<dbReference type="KEGG" id="falb:HYN59_00415"/>
<dbReference type="RefSeq" id="WP_108776385.1">
    <property type="nucleotide sequence ID" value="NZ_CP029186.1"/>
</dbReference>
<gene>
    <name evidence="3" type="ORF">HYN59_00415</name>
</gene>
<proteinExistence type="predicted"/>
<dbReference type="InterPro" id="IPR057727">
    <property type="entry name" value="WCX_dom"/>
</dbReference>
<dbReference type="OrthoDB" id="43316at2"/>
<dbReference type="Pfam" id="PF25583">
    <property type="entry name" value="WCX"/>
    <property type="match status" value="1"/>
</dbReference>
<dbReference type="PANTHER" id="PTHR34580:SF9">
    <property type="entry name" value="SLL5097 PROTEIN"/>
    <property type="match status" value="1"/>
</dbReference>
<evidence type="ECO:0000259" key="2">
    <source>
        <dbReference type="Pfam" id="PF25583"/>
    </source>
</evidence>
<evidence type="ECO:0000259" key="1">
    <source>
        <dbReference type="Pfam" id="PF13280"/>
    </source>
</evidence>
<dbReference type="InterPro" id="IPR026881">
    <property type="entry name" value="WYL_dom"/>
</dbReference>
<dbReference type="InterPro" id="IPR051534">
    <property type="entry name" value="CBASS_pafABC_assoc_protein"/>
</dbReference>
<feature type="domain" description="WCX" evidence="2">
    <location>
        <begin position="257"/>
        <end position="331"/>
    </location>
</feature>
<dbReference type="PROSITE" id="PS52050">
    <property type="entry name" value="WYL"/>
    <property type="match status" value="1"/>
</dbReference>
<evidence type="ECO:0000313" key="3">
    <source>
        <dbReference type="EMBL" id="AWH83669.1"/>
    </source>
</evidence>
<keyword evidence="4" id="KW-1185">Reference proteome</keyword>
<dbReference type="AlphaFoldDB" id="A0A2S1QTM6"/>
<reference evidence="3 4" key="1">
    <citation type="submission" date="2018-04" db="EMBL/GenBank/DDBJ databases">
        <title>Genome sequencing of Flavobacterium sp. HYN0059.</title>
        <authorList>
            <person name="Yi H."/>
            <person name="Baek C."/>
        </authorList>
    </citation>
    <scope>NUCLEOTIDE SEQUENCE [LARGE SCALE GENOMIC DNA]</scope>
    <source>
        <strain evidence="3 4">HYN0059</strain>
    </source>
</reference>
<feature type="domain" description="WYL" evidence="1">
    <location>
        <begin position="154"/>
        <end position="221"/>
    </location>
</feature>
<dbReference type="PANTHER" id="PTHR34580">
    <property type="match status" value="1"/>
</dbReference>